<dbReference type="Pfam" id="PF00106">
    <property type="entry name" value="adh_short"/>
    <property type="match status" value="1"/>
</dbReference>
<gene>
    <name evidence="6" type="ORF">BJY01DRAFT_256349</name>
</gene>
<evidence type="ECO:0000256" key="4">
    <source>
        <dbReference type="RuleBase" id="RU000363"/>
    </source>
</evidence>
<evidence type="ECO:0000313" key="6">
    <source>
        <dbReference type="EMBL" id="KAL2825108.1"/>
    </source>
</evidence>
<evidence type="ECO:0000256" key="1">
    <source>
        <dbReference type="ARBA" id="ARBA00006484"/>
    </source>
</evidence>
<dbReference type="EMBL" id="JBFXLU010000515">
    <property type="protein sequence ID" value="KAL2825108.1"/>
    <property type="molecule type" value="Genomic_DNA"/>
</dbReference>
<dbReference type="InterPro" id="IPR036291">
    <property type="entry name" value="NAD(P)-bd_dom_sf"/>
</dbReference>
<evidence type="ECO:0000256" key="3">
    <source>
        <dbReference type="ARBA" id="ARBA00023002"/>
    </source>
</evidence>
<proteinExistence type="inferred from homology"/>
<dbReference type="InterPro" id="IPR002347">
    <property type="entry name" value="SDR_fam"/>
</dbReference>
<sequence>MSDSPIWFITGCSGGLGLALARAVLAHGHRLIASSRNPSKTPGLVQEITSQGGQWIALDTTADNLEEIVTDAEAVYGYFDVVVNNAGYPICGAFEDLSLTAARAEMETNFWGPVRIMKTVLPRMRTRLSGTIVNVSSTAGLRTLPTYTHYSSTKHALEAISEGLALEVAQFNVRIQLVEPGAFRTNFLGKDNIQYAPLSEGYKTGVCADMLNALEDMDGKQVGDPVAAAERIWEVVMEEGMAREKGVGLRLPLGSDSVKTVREKIGRVKRDVDRFEDIARSTDVK</sequence>
<organism evidence="6 7">
    <name type="scientific">Aspergillus pseudoustus</name>
    <dbReference type="NCBI Taxonomy" id="1810923"/>
    <lineage>
        <taxon>Eukaryota</taxon>
        <taxon>Fungi</taxon>
        <taxon>Dikarya</taxon>
        <taxon>Ascomycota</taxon>
        <taxon>Pezizomycotina</taxon>
        <taxon>Eurotiomycetes</taxon>
        <taxon>Eurotiomycetidae</taxon>
        <taxon>Eurotiales</taxon>
        <taxon>Aspergillaceae</taxon>
        <taxon>Aspergillus</taxon>
        <taxon>Aspergillus subgen. Nidulantes</taxon>
    </lineage>
</organism>
<keyword evidence="5" id="KW-1133">Transmembrane helix</keyword>
<evidence type="ECO:0000256" key="2">
    <source>
        <dbReference type="ARBA" id="ARBA00022857"/>
    </source>
</evidence>
<dbReference type="InterPro" id="IPR051911">
    <property type="entry name" value="SDR_oxidoreductase"/>
</dbReference>
<name>A0ABR4IBK4_9EURO</name>
<comment type="similarity">
    <text evidence="1 4">Belongs to the short-chain dehydrogenases/reductases (SDR) family.</text>
</comment>
<evidence type="ECO:0000256" key="5">
    <source>
        <dbReference type="SAM" id="Phobius"/>
    </source>
</evidence>
<reference evidence="6 7" key="1">
    <citation type="submission" date="2024-07" db="EMBL/GenBank/DDBJ databases">
        <title>Section-level genome sequencing and comparative genomics of Aspergillus sections Usti and Cavernicolus.</title>
        <authorList>
            <consortium name="Lawrence Berkeley National Laboratory"/>
            <person name="Nybo J.L."/>
            <person name="Vesth T.C."/>
            <person name="Theobald S."/>
            <person name="Frisvad J.C."/>
            <person name="Larsen T.O."/>
            <person name="Kjaerboelling I."/>
            <person name="Rothschild-Mancinelli K."/>
            <person name="Lyhne E.K."/>
            <person name="Kogle M.E."/>
            <person name="Barry K."/>
            <person name="Clum A."/>
            <person name="Na H."/>
            <person name="Ledsgaard L."/>
            <person name="Lin J."/>
            <person name="Lipzen A."/>
            <person name="Kuo A."/>
            <person name="Riley R."/>
            <person name="Mondo S."/>
            <person name="Labutti K."/>
            <person name="Haridas S."/>
            <person name="Pangalinan J."/>
            <person name="Salamov A.A."/>
            <person name="Simmons B.A."/>
            <person name="Magnuson J.K."/>
            <person name="Chen J."/>
            <person name="Drula E."/>
            <person name="Henrissat B."/>
            <person name="Wiebenga A."/>
            <person name="Lubbers R.J."/>
            <person name="Gomes A.C."/>
            <person name="Makela M.R."/>
            <person name="Stajich J."/>
            <person name="Grigoriev I.V."/>
            <person name="Mortensen U.H."/>
            <person name="De Vries R.P."/>
            <person name="Baker S.E."/>
            <person name="Andersen M.R."/>
        </authorList>
    </citation>
    <scope>NUCLEOTIDE SEQUENCE [LARGE SCALE GENOMIC DNA]</scope>
    <source>
        <strain evidence="6 7">CBS 123904</strain>
    </source>
</reference>
<evidence type="ECO:0000313" key="7">
    <source>
        <dbReference type="Proteomes" id="UP001610446"/>
    </source>
</evidence>
<keyword evidence="5" id="KW-0812">Transmembrane</keyword>
<keyword evidence="7" id="KW-1185">Reference proteome</keyword>
<keyword evidence="3" id="KW-0560">Oxidoreductase</keyword>
<feature type="transmembrane region" description="Helical" evidence="5">
    <location>
        <begin position="6"/>
        <end position="25"/>
    </location>
</feature>
<protein>
    <submittedName>
        <fullName evidence="6">Short chain oxidoreductase/dehydrogenase</fullName>
    </submittedName>
</protein>
<dbReference type="PANTHER" id="PTHR43976:SF16">
    <property type="entry name" value="SHORT-CHAIN DEHYDROGENASE_REDUCTASE FAMILY PROTEIN"/>
    <property type="match status" value="1"/>
</dbReference>
<keyword evidence="2" id="KW-0521">NADP</keyword>
<dbReference type="Proteomes" id="UP001610446">
    <property type="component" value="Unassembled WGS sequence"/>
</dbReference>
<accession>A0ABR4IBK4</accession>
<dbReference type="InterPro" id="IPR020904">
    <property type="entry name" value="Sc_DH/Rdtase_CS"/>
</dbReference>
<keyword evidence="5" id="KW-0472">Membrane</keyword>
<dbReference type="Gene3D" id="3.40.50.720">
    <property type="entry name" value="NAD(P)-binding Rossmann-like Domain"/>
    <property type="match status" value="1"/>
</dbReference>
<dbReference type="PROSITE" id="PS00061">
    <property type="entry name" value="ADH_SHORT"/>
    <property type="match status" value="1"/>
</dbReference>
<dbReference type="PRINTS" id="PR00080">
    <property type="entry name" value="SDRFAMILY"/>
</dbReference>
<dbReference type="CDD" id="cd05374">
    <property type="entry name" value="17beta-HSD-like_SDR_c"/>
    <property type="match status" value="1"/>
</dbReference>
<dbReference type="PANTHER" id="PTHR43976">
    <property type="entry name" value="SHORT CHAIN DEHYDROGENASE"/>
    <property type="match status" value="1"/>
</dbReference>
<dbReference type="SUPFAM" id="SSF51735">
    <property type="entry name" value="NAD(P)-binding Rossmann-fold domains"/>
    <property type="match status" value="1"/>
</dbReference>
<dbReference type="PRINTS" id="PR00081">
    <property type="entry name" value="GDHRDH"/>
</dbReference>
<comment type="caution">
    <text evidence="6">The sequence shown here is derived from an EMBL/GenBank/DDBJ whole genome shotgun (WGS) entry which is preliminary data.</text>
</comment>